<dbReference type="InterPro" id="IPR036390">
    <property type="entry name" value="WH_DNA-bd_sf"/>
</dbReference>
<dbReference type="AlphaFoldDB" id="A0A0D2J9S4"/>
<dbReference type="PANTHER" id="PTHR30136:SF35">
    <property type="entry name" value="HTH-TYPE TRANSCRIPTIONAL REGULATOR RV1719"/>
    <property type="match status" value="1"/>
</dbReference>
<evidence type="ECO:0000256" key="2">
    <source>
        <dbReference type="ARBA" id="ARBA00023125"/>
    </source>
</evidence>
<gene>
    <name evidence="6" type="ORF">X474_19050</name>
</gene>
<dbReference type="SMART" id="SM00346">
    <property type="entry name" value="HTH_ICLR"/>
    <property type="match status" value="1"/>
</dbReference>
<dbReference type="InterPro" id="IPR036388">
    <property type="entry name" value="WH-like_DNA-bd_sf"/>
</dbReference>
<comment type="caution">
    <text evidence="6">The sequence shown here is derived from an EMBL/GenBank/DDBJ whole genome shotgun (WGS) entry which is preliminary data.</text>
</comment>
<dbReference type="GO" id="GO:0003700">
    <property type="term" value="F:DNA-binding transcription factor activity"/>
    <property type="evidence" value="ECO:0007669"/>
    <property type="project" value="TreeGrafter"/>
</dbReference>
<dbReference type="PROSITE" id="PS51078">
    <property type="entry name" value="ICLR_ED"/>
    <property type="match status" value="1"/>
</dbReference>
<proteinExistence type="predicted"/>
<dbReference type="InterPro" id="IPR050707">
    <property type="entry name" value="HTH_MetabolicPath_Reg"/>
</dbReference>
<dbReference type="InterPro" id="IPR029016">
    <property type="entry name" value="GAF-like_dom_sf"/>
</dbReference>
<dbReference type="Pfam" id="PF09339">
    <property type="entry name" value="HTH_IclR"/>
    <property type="match status" value="1"/>
</dbReference>
<accession>A0A0D2J9S4</accession>
<keyword evidence="7" id="KW-1185">Reference proteome</keyword>
<dbReference type="InParanoid" id="A0A0D2J9S4"/>
<dbReference type="SUPFAM" id="SSF46785">
    <property type="entry name" value="Winged helix' DNA-binding domain"/>
    <property type="match status" value="1"/>
</dbReference>
<dbReference type="STRING" id="1429043.X474_19050"/>
<feature type="domain" description="HTH iclR-type" evidence="4">
    <location>
        <begin position="10"/>
        <end position="72"/>
    </location>
</feature>
<dbReference type="PROSITE" id="PS51077">
    <property type="entry name" value="HTH_ICLR"/>
    <property type="match status" value="1"/>
</dbReference>
<dbReference type="PANTHER" id="PTHR30136">
    <property type="entry name" value="HELIX-TURN-HELIX TRANSCRIPTIONAL REGULATOR, ICLR FAMILY"/>
    <property type="match status" value="1"/>
</dbReference>
<evidence type="ECO:0000313" key="6">
    <source>
        <dbReference type="EMBL" id="KIX12431.1"/>
    </source>
</evidence>
<dbReference type="Proteomes" id="UP000032233">
    <property type="component" value="Unassembled WGS sequence"/>
</dbReference>
<keyword evidence="1" id="KW-0805">Transcription regulation</keyword>
<evidence type="ECO:0000256" key="3">
    <source>
        <dbReference type="ARBA" id="ARBA00023163"/>
    </source>
</evidence>
<feature type="domain" description="IclR-ED" evidence="5">
    <location>
        <begin position="73"/>
        <end position="257"/>
    </location>
</feature>
<keyword evidence="2" id="KW-0238">DNA-binding</keyword>
<reference evidence="6 7" key="1">
    <citation type="submission" date="2013-11" db="EMBL/GenBank/DDBJ databases">
        <title>Metagenomic analysis of a methanogenic consortium involved in long chain n-alkane degradation.</title>
        <authorList>
            <person name="Davidova I.A."/>
            <person name="Callaghan A.V."/>
            <person name="Wawrik B."/>
            <person name="Pruitt S."/>
            <person name="Marks C."/>
            <person name="Duncan K.E."/>
            <person name="Suflita J.M."/>
        </authorList>
    </citation>
    <scope>NUCLEOTIDE SEQUENCE [LARGE SCALE GENOMIC DNA]</scope>
    <source>
        <strain evidence="6 7">SPR</strain>
    </source>
</reference>
<evidence type="ECO:0000259" key="4">
    <source>
        <dbReference type="PROSITE" id="PS51077"/>
    </source>
</evidence>
<keyword evidence="3" id="KW-0804">Transcription</keyword>
<name>A0A0D2J9S4_9BACT</name>
<sequence length="258" mass="29097">MAPTSKKHYSETLEKGLRILHLFNEAHNGFSLTEISKRTGINKTSVYRYVNTYEDLGYLRKDPRTKMIRLGPRTTALAHAFLQGSDLVECVKPLVDEAHLRYGAHVDVGLLHGQCIYLVYRRESKETMAFRHFTKARKMHYLATGKAAFAFLPREKQEELLAEMTLDKKTGRTITDKAELLAELALTRKRGYSLNNEEYIPGLIALGAPLKSPHSNQILGGLSFDFSTSIISLPQMEKKYAKIVVELAKTVSAVIPKT</sequence>
<dbReference type="EMBL" id="AZAC01000032">
    <property type="protein sequence ID" value="KIX12431.1"/>
    <property type="molecule type" value="Genomic_DNA"/>
</dbReference>
<dbReference type="InterPro" id="IPR005471">
    <property type="entry name" value="Tscrpt_reg_IclR_N"/>
</dbReference>
<dbReference type="Gene3D" id="1.10.10.10">
    <property type="entry name" value="Winged helix-like DNA-binding domain superfamily/Winged helix DNA-binding domain"/>
    <property type="match status" value="1"/>
</dbReference>
<dbReference type="SUPFAM" id="SSF55781">
    <property type="entry name" value="GAF domain-like"/>
    <property type="match status" value="1"/>
</dbReference>
<dbReference type="RefSeq" id="WP_044350630.1">
    <property type="nucleotide sequence ID" value="NZ_AZAC01000032.1"/>
</dbReference>
<dbReference type="GO" id="GO:0045892">
    <property type="term" value="P:negative regulation of DNA-templated transcription"/>
    <property type="evidence" value="ECO:0007669"/>
    <property type="project" value="TreeGrafter"/>
</dbReference>
<dbReference type="Gene3D" id="3.30.450.40">
    <property type="match status" value="1"/>
</dbReference>
<organism evidence="6 7">
    <name type="scientific">Dethiosulfatarculus sandiegensis</name>
    <dbReference type="NCBI Taxonomy" id="1429043"/>
    <lineage>
        <taxon>Bacteria</taxon>
        <taxon>Pseudomonadati</taxon>
        <taxon>Thermodesulfobacteriota</taxon>
        <taxon>Desulfarculia</taxon>
        <taxon>Desulfarculales</taxon>
        <taxon>Desulfarculaceae</taxon>
        <taxon>Dethiosulfatarculus</taxon>
    </lineage>
</organism>
<dbReference type="Pfam" id="PF01614">
    <property type="entry name" value="IclR_C"/>
    <property type="match status" value="1"/>
</dbReference>
<dbReference type="GO" id="GO:0003677">
    <property type="term" value="F:DNA binding"/>
    <property type="evidence" value="ECO:0007669"/>
    <property type="project" value="UniProtKB-KW"/>
</dbReference>
<evidence type="ECO:0000313" key="7">
    <source>
        <dbReference type="Proteomes" id="UP000032233"/>
    </source>
</evidence>
<evidence type="ECO:0000259" key="5">
    <source>
        <dbReference type="PROSITE" id="PS51078"/>
    </source>
</evidence>
<dbReference type="InterPro" id="IPR014757">
    <property type="entry name" value="Tscrpt_reg_IclR_C"/>
</dbReference>
<evidence type="ECO:0000256" key="1">
    <source>
        <dbReference type="ARBA" id="ARBA00023015"/>
    </source>
</evidence>
<protein>
    <submittedName>
        <fullName evidence="6">Transcriptional regulator</fullName>
    </submittedName>
</protein>